<feature type="region of interest" description="Disordered" evidence="1">
    <location>
        <begin position="1"/>
        <end position="232"/>
    </location>
</feature>
<organism evidence="2 3">
    <name type="scientific">Parastrongyloides trichosuri</name>
    <name type="common">Possum-specific nematode worm</name>
    <dbReference type="NCBI Taxonomy" id="131310"/>
    <lineage>
        <taxon>Eukaryota</taxon>
        <taxon>Metazoa</taxon>
        <taxon>Ecdysozoa</taxon>
        <taxon>Nematoda</taxon>
        <taxon>Chromadorea</taxon>
        <taxon>Rhabditida</taxon>
        <taxon>Tylenchina</taxon>
        <taxon>Panagrolaimomorpha</taxon>
        <taxon>Strongyloidoidea</taxon>
        <taxon>Strongyloididae</taxon>
        <taxon>Parastrongyloides</taxon>
    </lineage>
</organism>
<proteinExistence type="predicted"/>
<accession>A0A0N4ZJL1</accession>
<evidence type="ECO:0000313" key="3">
    <source>
        <dbReference type="WBParaSite" id="PTRK_0000819100.1"/>
    </source>
</evidence>
<feature type="compositionally biased region" description="Basic and acidic residues" evidence="1">
    <location>
        <begin position="953"/>
        <end position="970"/>
    </location>
</feature>
<feature type="compositionally biased region" description="Basic and acidic residues" evidence="1">
    <location>
        <begin position="1515"/>
        <end position="1525"/>
    </location>
</feature>
<reference evidence="3" key="1">
    <citation type="submission" date="2017-02" db="UniProtKB">
        <authorList>
            <consortium name="WormBaseParasite"/>
        </authorList>
    </citation>
    <scope>IDENTIFICATION</scope>
</reference>
<dbReference type="WBParaSite" id="PTRK_0000819100.1">
    <property type="protein sequence ID" value="PTRK_0000819100.1"/>
    <property type="gene ID" value="PTRK_0000819100"/>
</dbReference>
<feature type="compositionally biased region" description="Low complexity" evidence="1">
    <location>
        <begin position="1596"/>
        <end position="1610"/>
    </location>
</feature>
<feature type="region of interest" description="Disordered" evidence="1">
    <location>
        <begin position="543"/>
        <end position="579"/>
    </location>
</feature>
<feature type="region of interest" description="Disordered" evidence="1">
    <location>
        <begin position="1392"/>
        <end position="1423"/>
    </location>
</feature>
<feature type="compositionally biased region" description="Basic residues" evidence="1">
    <location>
        <begin position="64"/>
        <end position="73"/>
    </location>
</feature>
<dbReference type="Proteomes" id="UP000038045">
    <property type="component" value="Unplaced"/>
</dbReference>
<feature type="compositionally biased region" description="Basic and acidic residues" evidence="1">
    <location>
        <begin position="1618"/>
        <end position="1629"/>
    </location>
</feature>
<keyword evidence="2" id="KW-1185">Reference proteome</keyword>
<sequence>MAADAGPDPGGGGRLSASDAGPFGLCAAHGGQSERAGEFSPAAAGRRRTPEGAGRGRAGVRAPVPHRLRRRLCGHSGGGGHLGERSAGGQLGGTLERADQGGLRPGGPGWHGLFHLVASGASAGGDRAQPRAAPDGRGGGPRRAHPGPDDGGGGLCPAQPQGRRSGASSGRGGVQGEPQHHRIAGLRQLQPDGQPFPHRRGQAATGRPSPAPPAGADRPDAAGVSRTGRELEPRRAVDDRLIGLGRQLLVAGLAAADIDGARDLLEVEAVGDEIDLAVFEGAGGLGRLHQAQEDRAGVGRQLLVGVDGEGGGVELALHHQAGHARLAFLTGDGDAVGDDFLNAGGVMQALLDLGGRDVLALPAVGVAQTVHEVEIAVAVLTHQVAGAEPAVALLEDVSEDLLLRGLLVGVAREVVADVAADLADGFAGLADGDGNALAVRSAQGLARLRVQRDQADVDLRLQIARHAADGARLAVKVEQGDVALGGAIELHDVLDAEALLELGPDVGAQAVAEGQPQLVGALVLVGRAVDQIATQLADIDEHGGAGRLHVGPEMGRGEAAADDHPPAVQQDRADPDQTAGRVIQRQAVVEGVLGRRGRGSGEGAHIGAGARMRDARGLGQAGGARGEDEQGRVAVGQTLAQALVGPHRRGAAHRVVDVAAVVGLVLVGQAVDPAHQVAIDEGTGLLDRAPAVLIRHHVEGVGDGQAVGQGLARQIGVDQGRGHADLGEADPGGQVFDPVVHHQGDDVGALQVPRLGPVGVAVGQGVQLAIGQATGLVLDRDIVRELVDGLLDVVTEQDVAVEGDGLDALQETVQPARELHIAPDVRCQTHGCAASSRISLSTVMDGRRRRVNRSRARIATMFRRCDAWGAFSMTLGSPCRRPNRHSRRCRRLCARLCSQRRPQVEQAGEDLDDPGASGRAAGRRGGGGHADATGHARRGGGRAVRPSGGAARRVGDHAADGASRPRDAARRRSGSGRGAGRPHGAAALSVGRAPDCADGRCSGGSGYAGGPARAHRDHAAELTEATAQTEARLAPGLFLGVDLGPGGRHAPDDIAHVVGDQKRAGANAQHPDGAAHGLALVVAEAGQDVLRRARRLAAAERHEDHLVATVRLAVPRAVLADDGPVAPLGHQGAGVEGQAQRGGVRAEGVVGRDGFGHQVRPLRLHALVHVLAVVAVGPPVEAAVLHRGEVIGHQIVADLVALVDRNPEAAARGEDAARPACRVDLQHGGAVDLFVQPILADVGVGADADVELGAIRRGDQVLGPVVVATGGQVRDLDRRGADLRLAGLIGDGDHGVGVGDEQALADQGHAERRVQPLDEGGAGVGHAVLVAVTQQGDAVGAGHSGAGLAHDAALEPAADAAAVAGLRLGRRVGLGHQHVAVGQHVQPARVVQPDREGVDRQTLRRDRGAAFGPAHGGGDLDRGDLLRPGLGQLRIGAEADAFGQGAFGAEARRSGDREGRDLRPAGAERGRQDDDDLHRLRHRHALDRDGDRRRSRHPEGLSRRPHAHRLGAAGADDRRLRDGAGHRHLQPGPVRQGAEPGLYRAHPSRPQPVGQEGRQDHDPVRRDEAPRHDRQGPEPRTGHPLPGRADGGRGRGAAPRHVGPGAPAAGSGRHHHPDHPLYRGGRGDGRPGGGHPQGRADPGREDRHPDAQARQEDPDPEPAGADDGHPGGTGRMGPEPEERGRGAGIRL</sequence>
<name>A0A0N4ZJL1_PARTI</name>
<feature type="compositionally biased region" description="Basic and acidic residues" evidence="1">
    <location>
        <begin position="1486"/>
        <end position="1502"/>
    </location>
</feature>
<feature type="region of interest" description="Disordered" evidence="1">
    <location>
        <begin position="1448"/>
        <end position="1691"/>
    </location>
</feature>
<feature type="compositionally biased region" description="Low complexity" evidence="1">
    <location>
        <begin position="943"/>
        <end position="952"/>
    </location>
</feature>
<feature type="compositionally biased region" description="Basic and acidic residues" evidence="1">
    <location>
        <begin position="1450"/>
        <end position="1478"/>
    </location>
</feature>
<protein>
    <submittedName>
        <fullName evidence="3">LEPR-XLL domain-containing protein</fullName>
    </submittedName>
</protein>
<evidence type="ECO:0000313" key="2">
    <source>
        <dbReference type="Proteomes" id="UP000038045"/>
    </source>
</evidence>
<feature type="compositionally biased region" description="Basic and acidic residues" evidence="1">
    <location>
        <begin position="555"/>
        <end position="575"/>
    </location>
</feature>
<feature type="compositionally biased region" description="Low complexity" evidence="1">
    <location>
        <begin position="126"/>
        <end position="135"/>
    </location>
</feature>
<evidence type="ECO:0000256" key="1">
    <source>
        <dbReference type="SAM" id="MobiDB-lite"/>
    </source>
</evidence>
<feature type="compositionally biased region" description="Basic and acidic residues" evidence="1">
    <location>
        <begin position="1557"/>
        <end position="1581"/>
    </location>
</feature>
<feature type="compositionally biased region" description="Basic and acidic residues" evidence="1">
    <location>
        <begin position="1641"/>
        <end position="1657"/>
    </location>
</feature>
<feature type="compositionally biased region" description="Basic and acidic residues" evidence="1">
    <location>
        <begin position="1392"/>
        <end position="1408"/>
    </location>
</feature>
<feature type="region of interest" description="Disordered" evidence="1">
    <location>
        <begin position="903"/>
        <end position="994"/>
    </location>
</feature>